<dbReference type="SUPFAM" id="SSF55347">
    <property type="entry name" value="Glyceraldehyde-3-phosphate dehydrogenase-like, C-terminal domain"/>
    <property type="match status" value="1"/>
</dbReference>
<accession>X0UVM4</accession>
<proteinExistence type="predicted"/>
<dbReference type="SUPFAM" id="SSF51735">
    <property type="entry name" value="NAD(P)-binding Rossmann-fold domains"/>
    <property type="match status" value="1"/>
</dbReference>
<dbReference type="InterPro" id="IPR036291">
    <property type="entry name" value="NAD(P)-bd_dom_sf"/>
</dbReference>
<dbReference type="Gene3D" id="3.30.360.10">
    <property type="entry name" value="Dihydrodipicolinate Reductase, domain 2"/>
    <property type="match status" value="1"/>
</dbReference>
<name>X0UVM4_9ZZZZ</name>
<dbReference type="PANTHER" id="PTHR43708">
    <property type="entry name" value="CONSERVED EXPRESSED OXIDOREDUCTASE (EUROFUNG)"/>
    <property type="match status" value="1"/>
</dbReference>
<evidence type="ECO:0000313" key="2">
    <source>
        <dbReference type="EMBL" id="GAG09800.1"/>
    </source>
</evidence>
<comment type="caution">
    <text evidence="2">The sequence shown here is derived from an EMBL/GenBank/DDBJ whole genome shotgun (WGS) entry which is preliminary data.</text>
</comment>
<reference evidence="2" key="1">
    <citation type="journal article" date="2014" name="Front. Microbiol.">
        <title>High frequency of phylogenetically diverse reductive dehalogenase-homologous genes in deep subseafloor sedimentary metagenomes.</title>
        <authorList>
            <person name="Kawai M."/>
            <person name="Futagami T."/>
            <person name="Toyoda A."/>
            <person name="Takaki Y."/>
            <person name="Nishi S."/>
            <person name="Hori S."/>
            <person name="Arai W."/>
            <person name="Tsubouchi T."/>
            <person name="Morono Y."/>
            <person name="Uchiyama I."/>
            <person name="Ito T."/>
            <person name="Fujiyama A."/>
            <person name="Inagaki F."/>
            <person name="Takami H."/>
        </authorList>
    </citation>
    <scope>NUCLEOTIDE SEQUENCE</scope>
    <source>
        <strain evidence="2">Expedition CK06-06</strain>
    </source>
</reference>
<dbReference type="AlphaFoldDB" id="X0UVM4"/>
<dbReference type="InterPro" id="IPR055170">
    <property type="entry name" value="GFO_IDH_MocA-like_dom"/>
</dbReference>
<dbReference type="Gene3D" id="3.40.50.720">
    <property type="entry name" value="NAD(P)-binding Rossmann-like Domain"/>
    <property type="match status" value="1"/>
</dbReference>
<gene>
    <name evidence="2" type="ORF">S01H1_33272</name>
</gene>
<protein>
    <recommendedName>
        <fullName evidence="1">GFO/IDH/MocA-like oxidoreductase domain-containing protein</fullName>
    </recommendedName>
</protein>
<evidence type="ECO:0000259" key="1">
    <source>
        <dbReference type="Pfam" id="PF22725"/>
    </source>
</evidence>
<feature type="domain" description="GFO/IDH/MocA-like oxidoreductase" evidence="1">
    <location>
        <begin position="48"/>
        <end position="162"/>
    </location>
</feature>
<organism evidence="2">
    <name type="scientific">marine sediment metagenome</name>
    <dbReference type="NCBI Taxonomy" id="412755"/>
    <lineage>
        <taxon>unclassified sequences</taxon>
        <taxon>metagenomes</taxon>
        <taxon>ecological metagenomes</taxon>
    </lineage>
</organism>
<dbReference type="Pfam" id="PF22725">
    <property type="entry name" value="GFO_IDH_MocA_C3"/>
    <property type="match status" value="1"/>
</dbReference>
<dbReference type="PANTHER" id="PTHR43708:SF8">
    <property type="entry name" value="OXIDOREDUCTASE"/>
    <property type="match status" value="1"/>
</dbReference>
<sequence length="259" mass="30086">MAAKYRIPVICQKPMSETFKSCLRMYKACKDAGIPFFIHENYRYRSKYQQFKSLLKENIVGKIRRAEIFVGSAGRIAFSRQPYLKKFTSYILEDSGTHIFDLMRYFFGEPQSIYTNTIQTYHDIPTENYMASLIKYKDMICSVLVGEKGATAIFVDGEDGTLELKLDGRIFIETKGKSEIRKIPKFSRYKWDRHIRDYYPDDLIPAIIECNRSFKESFITGESPPTDAADNLKTMEIIFAARESVEKNIAVELKFGRKL</sequence>
<dbReference type="EMBL" id="BARS01020652">
    <property type="protein sequence ID" value="GAG09800.1"/>
    <property type="molecule type" value="Genomic_DNA"/>
</dbReference>
<dbReference type="InterPro" id="IPR051317">
    <property type="entry name" value="Gfo/Idh/MocA_oxidoreduct"/>
</dbReference>